<name>W7X946_TETTS</name>
<reference evidence="2" key="1">
    <citation type="journal article" date="2006" name="PLoS Biol.">
        <title>Macronuclear genome sequence of the ciliate Tetrahymena thermophila, a model eukaryote.</title>
        <authorList>
            <person name="Eisen J.A."/>
            <person name="Coyne R.S."/>
            <person name="Wu M."/>
            <person name="Wu D."/>
            <person name="Thiagarajan M."/>
            <person name="Wortman J.R."/>
            <person name="Badger J.H."/>
            <person name="Ren Q."/>
            <person name="Amedeo P."/>
            <person name="Jones K.M."/>
            <person name="Tallon L.J."/>
            <person name="Delcher A.L."/>
            <person name="Salzberg S.L."/>
            <person name="Silva J.C."/>
            <person name="Haas B.J."/>
            <person name="Majoros W.H."/>
            <person name="Farzad M."/>
            <person name="Carlton J.M."/>
            <person name="Smith R.K. Jr."/>
            <person name="Garg J."/>
            <person name="Pearlman R.E."/>
            <person name="Karrer K.M."/>
            <person name="Sun L."/>
            <person name="Manning G."/>
            <person name="Elde N.C."/>
            <person name="Turkewitz A.P."/>
            <person name="Asai D.J."/>
            <person name="Wilkes D.E."/>
            <person name="Wang Y."/>
            <person name="Cai H."/>
            <person name="Collins K."/>
            <person name="Stewart B.A."/>
            <person name="Lee S.R."/>
            <person name="Wilamowska K."/>
            <person name="Weinberg Z."/>
            <person name="Ruzzo W.L."/>
            <person name="Wloga D."/>
            <person name="Gaertig J."/>
            <person name="Frankel J."/>
            <person name="Tsao C.-C."/>
            <person name="Gorovsky M.A."/>
            <person name="Keeling P.J."/>
            <person name="Waller R.F."/>
            <person name="Patron N.J."/>
            <person name="Cherry J.M."/>
            <person name="Stover N.A."/>
            <person name="Krieger C.J."/>
            <person name="del Toro C."/>
            <person name="Ryder H.F."/>
            <person name="Williamson S.C."/>
            <person name="Barbeau R.A."/>
            <person name="Hamilton E.P."/>
            <person name="Orias E."/>
        </authorList>
    </citation>
    <scope>NUCLEOTIDE SEQUENCE [LARGE SCALE GENOMIC DNA]</scope>
    <source>
        <strain evidence="2">SB210</strain>
    </source>
</reference>
<dbReference type="GeneID" id="24441277"/>
<sequence length="86" mass="9843">MGLFAQIYIYDSESLQNIAKINGSFPSNLLGDVVDMFFDYSSAEIVYLDTFGNVYIYRLYADFAIQIHKLSTKLTILCQDLNMNHS</sequence>
<dbReference type="RefSeq" id="XP_012651550.1">
    <property type="nucleotide sequence ID" value="XM_012796096.1"/>
</dbReference>
<accession>W7X946</accession>
<dbReference type="KEGG" id="tet:TTHERM_000975402"/>
<organism evidence="1 2">
    <name type="scientific">Tetrahymena thermophila (strain SB210)</name>
    <dbReference type="NCBI Taxonomy" id="312017"/>
    <lineage>
        <taxon>Eukaryota</taxon>
        <taxon>Sar</taxon>
        <taxon>Alveolata</taxon>
        <taxon>Ciliophora</taxon>
        <taxon>Intramacronucleata</taxon>
        <taxon>Oligohymenophorea</taxon>
        <taxon>Hymenostomatida</taxon>
        <taxon>Tetrahymenina</taxon>
        <taxon>Tetrahymenidae</taxon>
        <taxon>Tetrahymena</taxon>
    </lineage>
</organism>
<protein>
    <submittedName>
        <fullName evidence="1">Uncharacterized protein</fullName>
    </submittedName>
</protein>
<evidence type="ECO:0000313" key="1">
    <source>
        <dbReference type="EMBL" id="EWS75925.1"/>
    </source>
</evidence>
<evidence type="ECO:0000313" key="2">
    <source>
        <dbReference type="Proteomes" id="UP000009168"/>
    </source>
</evidence>
<proteinExistence type="predicted"/>
<dbReference type="InParanoid" id="W7X946"/>
<dbReference type="AlphaFoldDB" id="W7X946"/>
<dbReference type="Proteomes" id="UP000009168">
    <property type="component" value="Unassembled WGS sequence"/>
</dbReference>
<gene>
    <name evidence="1" type="ORF">TTHERM_000975402</name>
</gene>
<dbReference type="EMBL" id="GG662813">
    <property type="protein sequence ID" value="EWS75925.1"/>
    <property type="molecule type" value="Genomic_DNA"/>
</dbReference>
<keyword evidence="2" id="KW-1185">Reference proteome</keyword>